<keyword evidence="1" id="KW-0614">Plasmid</keyword>
<sequence length="85" mass="9569">MPQGIRIVVVLPTLSDQEHHGPQERRQVMHDIGLAAAVLHPRRHPADNPGRVESFSQQYCPRIARQALGASFDRKRAVESGRDRP</sequence>
<geneLocation type="plasmid" evidence="2">
    <name>ptpro4</name>
</geneLocation>
<organism evidence="1 2">
    <name type="scientific">Salipiger profundus</name>
    <dbReference type="NCBI Taxonomy" id="1229727"/>
    <lineage>
        <taxon>Bacteria</taxon>
        <taxon>Pseudomonadati</taxon>
        <taxon>Pseudomonadota</taxon>
        <taxon>Alphaproteobacteria</taxon>
        <taxon>Rhodobacterales</taxon>
        <taxon>Roseobacteraceae</taxon>
        <taxon>Salipiger</taxon>
    </lineage>
</organism>
<reference evidence="1 2" key="1">
    <citation type="submission" date="2016-03" db="EMBL/GenBank/DDBJ databases">
        <title>Deep-sea bacteria in the southern Pacific.</title>
        <authorList>
            <person name="Tang K."/>
        </authorList>
    </citation>
    <scope>NUCLEOTIDE SEQUENCE [LARGE SCALE GENOMIC DNA]</scope>
    <source>
        <strain evidence="1 2">JLT2016</strain>
        <plasmid evidence="2">Plasmid ptpro4</plasmid>
    </source>
</reference>
<evidence type="ECO:0000313" key="1">
    <source>
        <dbReference type="EMBL" id="APX26103.1"/>
    </source>
</evidence>
<dbReference type="Proteomes" id="UP000186559">
    <property type="component" value="Plasmid pTPRO4"/>
</dbReference>
<dbReference type="KEGG" id="tpro:Ga0080559_TMP2"/>
<evidence type="ECO:0000313" key="2">
    <source>
        <dbReference type="Proteomes" id="UP000186559"/>
    </source>
</evidence>
<dbReference type="AlphaFoldDB" id="A0A1U7DD99"/>
<dbReference type="EMBL" id="CP014800">
    <property type="protein sequence ID" value="APX26103.1"/>
    <property type="molecule type" value="Genomic_DNA"/>
</dbReference>
<protein>
    <submittedName>
        <fullName evidence="1">Uncharacterized protein</fullName>
    </submittedName>
</protein>
<proteinExistence type="predicted"/>
<keyword evidence="2" id="KW-1185">Reference proteome</keyword>
<accession>A0A1U7DD99</accession>
<name>A0A1U7DD99_9RHOB</name>
<gene>
    <name evidence="1" type="ORF">Ga0080559_TMP2</name>
</gene>